<evidence type="ECO:0000256" key="5">
    <source>
        <dbReference type="ARBA" id="ARBA00022989"/>
    </source>
</evidence>
<feature type="transmembrane region" description="Helical" evidence="7">
    <location>
        <begin position="213"/>
        <end position="237"/>
    </location>
</feature>
<organism evidence="9 10">
    <name type="scientific">Acuticoccus sediminis</name>
    <dbReference type="NCBI Taxonomy" id="2184697"/>
    <lineage>
        <taxon>Bacteria</taxon>
        <taxon>Pseudomonadati</taxon>
        <taxon>Pseudomonadota</taxon>
        <taxon>Alphaproteobacteria</taxon>
        <taxon>Hyphomicrobiales</taxon>
        <taxon>Amorphaceae</taxon>
        <taxon>Acuticoccus</taxon>
    </lineage>
</organism>
<dbReference type="GO" id="GO:0005886">
    <property type="term" value="C:plasma membrane"/>
    <property type="evidence" value="ECO:0007669"/>
    <property type="project" value="UniProtKB-SubCell"/>
</dbReference>
<feature type="transmembrane region" description="Helical" evidence="7">
    <location>
        <begin position="150"/>
        <end position="171"/>
    </location>
</feature>
<evidence type="ECO:0000256" key="2">
    <source>
        <dbReference type="ARBA" id="ARBA00022448"/>
    </source>
</evidence>
<evidence type="ECO:0000256" key="4">
    <source>
        <dbReference type="ARBA" id="ARBA00022692"/>
    </source>
</evidence>
<dbReference type="InterPro" id="IPR035906">
    <property type="entry name" value="MetI-like_sf"/>
</dbReference>
<comment type="similarity">
    <text evidence="7">Belongs to the binding-protein-dependent transport system permease family.</text>
</comment>
<evidence type="ECO:0000256" key="7">
    <source>
        <dbReference type="RuleBase" id="RU363032"/>
    </source>
</evidence>
<protein>
    <submittedName>
        <fullName evidence="9">ABC transporter permease</fullName>
    </submittedName>
</protein>
<dbReference type="CDD" id="cd06261">
    <property type="entry name" value="TM_PBP2"/>
    <property type="match status" value="1"/>
</dbReference>
<sequence length="419" mass="44423">MTAVAQRPAPGGFALRSGTTAAIIAGPLFGALYMIVFGVTLALFSGAPARPAVGAAALAGLAGALVLIFVNAGRSAAVRRAGVAAAIFAVLVVASLGAPFGLAAGTATLWQIVGIVVLVAVTTQTLWMCLSDAPAGAVRRYDFEIFVIRILKGVGYVVFTVFVVLPFYVMVMTSFKSQAELLANPLDFSIDITGAGLLDSYTELFSKFNFGTYILNSAIVSVSTVLITLFFAVPGAYTIARLRFRGRTAFANSVLLIYMVPAIVLVLPLYTVFSQLGLRNSLLGLLIVYPATTIPVALYMLQGYFRGLPAEMEEAGLMDGLTRLGVIAKITLPLSLPALTSVALYVFMIAWNEFLFAFMFLDDPAIFTLPRGVVSLNSSELPRELLMAGAVTATVPIMVIFLWLERFMVRGLAAGAVKG</sequence>
<dbReference type="OrthoDB" id="9815445at2"/>
<dbReference type="PROSITE" id="PS50928">
    <property type="entry name" value="ABC_TM1"/>
    <property type="match status" value="1"/>
</dbReference>
<feature type="transmembrane region" description="Helical" evidence="7">
    <location>
        <begin position="21"/>
        <end position="46"/>
    </location>
</feature>
<comment type="caution">
    <text evidence="9">The sequence shown here is derived from an EMBL/GenBank/DDBJ whole genome shotgun (WGS) entry which is preliminary data.</text>
</comment>
<proteinExistence type="inferred from homology"/>
<gene>
    <name evidence="9" type="ORF">DLJ53_19210</name>
</gene>
<evidence type="ECO:0000256" key="3">
    <source>
        <dbReference type="ARBA" id="ARBA00022475"/>
    </source>
</evidence>
<comment type="subcellular location">
    <subcellularLocation>
        <location evidence="1 7">Cell membrane</location>
        <topology evidence="1 7">Multi-pass membrane protein</topology>
    </subcellularLocation>
</comment>
<dbReference type="RefSeq" id="WP_111348224.1">
    <property type="nucleotide sequence ID" value="NZ_JAIWKD010000007.1"/>
</dbReference>
<evidence type="ECO:0000313" key="9">
    <source>
        <dbReference type="EMBL" id="RAH99875.1"/>
    </source>
</evidence>
<feature type="domain" description="ABC transmembrane type-1" evidence="8">
    <location>
        <begin position="214"/>
        <end position="404"/>
    </location>
</feature>
<feature type="transmembrane region" description="Helical" evidence="7">
    <location>
        <begin position="249"/>
        <end position="270"/>
    </location>
</feature>
<keyword evidence="2 7" id="KW-0813">Transport</keyword>
<feature type="transmembrane region" description="Helical" evidence="7">
    <location>
        <begin position="109"/>
        <end position="130"/>
    </location>
</feature>
<evidence type="ECO:0000313" key="10">
    <source>
        <dbReference type="Proteomes" id="UP000249590"/>
    </source>
</evidence>
<keyword evidence="4 7" id="KW-0812">Transmembrane</keyword>
<dbReference type="EMBL" id="QHHQ01000004">
    <property type="protein sequence ID" value="RAH99875.1"/>
    <property type="molecule type" value="Genomic_DNA"/>
</dbReference>
<dbReference type="InterPro" id="IPR000515">
    <property type="entry name" value="MetI-like"/>
</dbReference>
<dbReference type="PANTHER" id="PTHR32243:SF18">
    <property type="entry name" value="INNER MEMBRANE ABC TRANSPORTER PERMEASE PROTEIN YCJP"/>
    <property type="match status" value="1"/>
</dbReference>
<dbReference type="InterPro" id="IPR050901">
    <property type="entry name" value="BP-dep_ABC_trans_perm"/>
</dbReference>
<feature type="transmembrane region" description="Helical" evidence="7">
    <location>
        <begin position="282"/>
        <end position="305"/>
    </location>
</feature>
<keyword evidence="6 7" id="KW-0472">Membrane</keyword>
<feature type="transmembrane region" description="Helical" evidence="7">
    <location>
        <begin position="82"/>
        <end position="103"/>
    </location>
</feature>
<name>A0A8B2NK60_9HYPH</name>
<dbReference type="Pfam" id="PF00528">
    <property type="entry name" value="BPD_transp_1"/>
    <property type="match status" value="1"/>
</dbReference>
<dbReference type="SUPFAM" id="SSF161098">
    <property type="entry name" value="MetI-like"/>
    <property type="match status" value="1"/>
</dbReference>
<feature type="transmembrane region" description="Helical" evidence="7">
    <location>
        <begin position="52"/>
        <end position="70"/>
    </location>
</feature>
<dbReference type="Proteomes" id="UP000249590">
    <property type="component" value="Unassembled WGS sequence"/>
</dbReference>
<keyword evidence="3" id="KW-1003">Cell membrane</keyword>
<dbReference type="PANTHER" id="PTHR32243">
    <property type="entry name" value="MALTOSE TRANSPORT SYSTEM PERMEASE-RELATED"/>
    <property type="match status" value="1"/>
</dbReference>
<evidence type="ECO:0000259" key="8">
    <source>
        <dbReference type="PROSITE" id="PS50928"/>
    </source>
</evidence>
<keyword evidence="10" id="KW-1185">Reference proteome</keyword>
<keyword evidence="5 7" id="KW-1133">Transmembrane helix</keyword>
<feature type="transmembrane region" description="Helical" evidence="7">
    <location>
        <begin position="326"/>
        <end position="351"/>
    </location>
</feature>
<reference evidence="9 10" key="1">
    <citation type="submission" date="2018-05" db="EMBL/GenBank/DDBJ databases">
        <title>Acuticoccus sediminis sp. nov., isolated from deep-sea sediment of Indian Ocean.</title>
        <authorList>
            <person name="Liu X."/>
            <person name="Lai Q."/>
            <person name="Du Y."/>
            <person name="Sun F."/>
            <person name="Zhang X."/>
            <person name="Wang S."/>
            <person name="Shao Z."/>
        </authorList>
    </citation>
    <scope>NUCLEOTIDE SEQUENCE [LARGE SCALE GENOMIC DNA]</scope>
    <source>
        <strain evidence="9 10">PTG4-2</strain>
    </source>
</reference>
<dbReference type="GO" id="GO:0055085">
    <property type="term" value="P:transmembrane transport"/>
    <property type="evidence" value="ECO:0007669"/>
    <property type="project" value="InterPro"/>
</dbReference>
<evidence type="ECO:0000256" key="1">
    <source>
        <dbReference type="ARBA" id="ARBA00004651"/>
    </source>
</evidence>
<feature type="transmembrane region" description="Helical" evidence="7">
    <location>
        <begin position="385"/>
        <end position="404"/>
    </location>
</feature>
<evidence type="ECO:0000256" key="6">
    <source>
        <dbReference type="ARBA" id="ARBA00023136"/>
    </source>
</evidence>
<dbReference type="Gene3D" id="1.10.3720.10">
    <property type="entry name" value="MetI-like"/>
    <property type="match status" value="1"/>
</dbReference>
<dbReference type="AlphaFoldDB" id="A0A8B2NK60"/>
<accession>A0A8B2NK60</accession>